<keyword evidence="3" id="KW-1185">Reference proteome</keyword>
<gene>
    <name evidence="2" type="ORF">IWT30_00504</name>
</gene>
<organism evidence="2 3">
    <name type="scientific">Secundilactobacillus mixtipabuli</name>
    <dbReference type="NCBI Taxonomy" id="1435342"/>
    <lineage>
        <taxon>Bacteria</taxon>
        <taxon>Bacillati</taxon>
        <taxon>Bacillota</taxon>
        <taxon>Bacilli</taxon>
        <taxon>Lactobacillales</taxon>
        <taxon>Lactobacillaceae</taxon>
        <taxon>Secundilactobacillus</taxon>
    </lineage>
</organism>
<dbReference type="SUPFAM" id="SSF117916">
    <property type="entry name" value="Fe-S cluster assembly (FSCA) domain-like"/>
    <property type="match status" value="1"/>
</dbReference>
<dbReference type="EMBL" id="BCMF01000002">
    <property type="protein sequence ID" value="GAW98558.1"/>
    <property type="molecule type" value="Genomic_DNA"/>
</dbReference>
<dbReference type="Pfam" id="PF01883">
    <property type="entry name" value="FeS_assembly_P"/>
    <property type="match status" value="1"/>
</dbReference>
<protein>
    <recommendedName>
        <fullName evidence="1">MIP18 family-like domain-containing protein</fullName>
    </recommendedName>
</protein>
<proteinExistence type="predicted"/>
<feature type="domain" description="MIP18 family-like" evidence="1">
    <location>
        <begin position="14"/>
        <end position="82"/>
    </location>
</feature>
<sequence>MSEEVSKEFSPIENKVMAALEDVIDPELGIDMVNLGLIYDIKVDDKGNCVITMTLTTMGCPLGNLLADSITEAVTSVDGVETCDINLVWDPAWSIDRMSRFAKVALGIHG</sequence>
<dbReference type="RefSeq" id="WP_089108372.1">
    <property type="nucleotide sequence ID" value="NZ_BCMF01000002.1"/>
</dbReference>
<comment type="caution">
    <text evidence="2">The sequence shown here is derived from an EMBL/GenBank/DDBJ whole genome shotgun (WGS) entry which is preliminary data.</text>
</comment>
<dbReference type="InterPro" id="IPR034904">
    <property type="entry name" value="FSCA_dom_sf"/>
</dbReference>
<dbReference type="OrthoDB" id="9805360at2"/>
<dbReference type="PANTHER" id="PTHR42831:SF1">
    <property type="entry name" value="FE-S PROTEIN MATURATION AUXILIARY FACTOR YITW"/>
    <property type="match status" value="1"/>
</dbReference>
<dbReference type="InterPro" id="IPR052339">
    <property type="entry name" value="Fe-S_Maturation_MIP18"/>
</dbReference>
<name>A0A1Z5IAA0_9LACO</name>
<dbReference type="InterPro" id="IPR002744">
    <property type="entry name" value="MIP18-like"/>
</dbReference>
<dbReference type="Proteomes" id="UP000198374">
    <property type="component" value="Unassembled WGS sequence"/>
</dbReference>
<evidence type="ECO:0000259" key="1">
    <source>
        <dbReference type="Pfam" id="PF01883"/>
    </source>
</evidence>
<reference evidence="2 3" key="1">
    <citation type="submission" date="2015-11" db="EMBL/GenBank/DDBJ databases">
        <title>Draft genome sequences of new species of the genus Lactobacillus isolated from orchardgrass silage.</title>
        <authorList>
            <person name="Tohno M."/>
            <person name="Tanizawa Y."/>
            <person name="Arita M."/>
        </authorList>
    </citation>
    <scope>NUCLEOTIDE SEQUENCE [LARGE SCALE GENOMIC DNA]</scope>
    <source>
        <strain evidence="2 3">IWT30</strain>
    </source>
</reference>
<dbReference type="AlphaFoldDB" id="A0A1Z5IAA0"/>
<evidence type="ECO:0000313" key="2">
    <source>
        <dbReference type="EMBL" id="GAW98558.1"/>
    </source>
</evidence>
<dbReference type="Gene3D" id="3.30.300.130">
    <property type="entry name" value="Fe-S cluster assembly (FSCA)"/>
    <property type="match status" value="1"/>
</dbReference>
<accession>A0A1Z5IAA0</accession>
<evidence type="ECO:0000313" key="3">
    <source>
        <dbReference type="Proteomes" id="UP000198374"/>
    </source>
</evidence>
<dbReference type="PANTHER" id="PTHR42831">
    <property type="entry name" value="FE-S PROTEIN MATURATION AUXILIARY FACTOR YITW"/>
    <property type="match status" value="1"/>
</dbReference>